<protein>
    <submittedName>
        <fullName evidence="1">Uncharacterized protein</fullName>
    </submittedName>
</protein>
<dbReference type="Proteomes" id="UP000234412">
    <property type="component" value="Unassembled WGS sequence"/>
</dbReference>
<sequence length="103" mass="10747">MTAGAMAAETAGVGGLKIAETFPEGRGSPHGCGLRAVFCRDAASARPEACRDKSKAPRSGDFAGRSPGVQGAAATGRPLCAPCTTGDIWQNIYRERKVRWSHT</sequence>
<evidence type="ECO:0000313" key="1">
    <source>
        <dbReference type="EMBL" id="PLM83118.1"/>
    </source>
</evidence>
<dbReference type="AlphaFoldDB" id="A0A2N4YQW2"/>
<reference evidence="1 2" key="2">
    <citation type="submission" date="2018-01" db="EMBL/GenBank/DDBJ databases">
        <title>Genomic study of Klebsiella pneumoniae.</title>
        <authorList>
            <person name="Yang Y."/>
            <person name="Bicalho R."/>
        </authorList>
    </citation>
    <scope>NUCLEOTIDE SEQUENCE [LARGE SCALE GENOMIC DNA]</scope>
    <source>
        <strain evidence="1 2">A8</strain>
    </source>
</reference>
<gene>
    <name evidence="1" type="ORF">CWN47_33395</name>
</gene>
<name>A0A2N4YQW2_KLEVA</name>
<dbReference type="EMBL" id="PIDP01002012">
    <property type="protein sequence ID" value="PLM83118.1"/>
    <property type="molecule type" value="Genomic_DNA"/>
</dbReference>
<evidence type="ECO:0000313" key="2">
    <source>
        <dbReference type="Proteomes" id="UP000234412"/>
    </source>
</evidence>
<proteinExistence type="predicted"/>
<organism evidence="1 2">
    <name type="scientific">Klebsiella variicola</name>
    <dbReference type="NCBI Taxonomy" id="244366"/>
    <lineage>
        <taxon>Bacteria</taxon>
        <taxon>Pseudomonadati</taxon>
        <taxon>Pseudomonadota</taxon>
        <taxon>Gammaproteobacteria</taxon>
        <taxon>Enterobacterales</taxon>
        <taxon>Enterobacteriaceae</taxon>
        <taxon>Klebsiella/Raoultella group</taxon>
        <taxon>Klebsiella</taxon>
        <taxon>Klebsiella pneumoniae complex</taxon>
    </lineage>
</organism>
<accession>A0A2N4YQW2</accession>
<comment type="caution">
    <text evidence="1">The sequence shown here is derived from an EMBL/GenBank/DDBJ whole genome shotgun (WGS) entry which is preliminary data.</text>
</comment>
<reference evidence="1 2" key="1">
    <citation type="submission" date="2017-11" db="EMBL/GenBank/DDBJ databases">
        <authorList>
            <person name="Han C.G."/>
        </authorList>
    </citation>
    <scope>NUCLEOTIDE SEQUENCE [LARGE SCALE GENOMIC DNA]</scope>
    <source>
        <strain evidence="1 2">A8</strain>
    </source>
</reference>